<dbReference type="AlphaFoldDB" id="A0A0C3S1P1"/>
<keyword evidence="3 5" id="KW-0378">Hydrolase</keyword>
<dbReference type="EMBL" id="KN840627">
    <property type="protein sequence ID" value="KIP03232.1"/>
    <property type="molecule type" value="Genomic_DNA"/>
</dbReference>
<dbReference type="InterPro" id="IPR020456">
    <property type="entry name" value="Acylphosphatase"/>
</dbReference>
<dbReference type="PROSITE" id="PS00150">
    <property type="entry name" value="ACYLPHOSPHATASE_1"/>
    <property type="match status" value="1"/>
</dbReference>
<dbReference type="Proteomes" id="UP000053257">
    <property type="component" value="Unassembled WGS sequence"/>
</dbReference>
<evidence type="ECO:0000259" key="8">
    <source>
        <dbReference type="PROSITE" id="PS51160"/>
    </source>
</evidence>
<dbReference type="PANTHER" id="PTHR10029:SF3">
    <property type="entry name" value="ACYLPHOSPHATASE-RELATED"/>
    <property type="match status" value="1"/>
</dbReference>
<accession>A0A0C3S1P1</accession>
<dbReference type="InterPro" id="IPR001792">
    <property type="entry name" value="Acylphosphatase-like_dom"/>
</dbReference>
<dbReference type="PRINTS" id="PR00112">
    <property type="entry name" value="ACYLPHPHTASE"/>
</dbReference>
<proteinExistence type="inferred from homology"/>
<evidence type="ECO:0000313" key="9">
    <source>
        <dbReference type="EMBL" id="KIP03232.1"/>
    </source>
</evidence>
<dbReference type="PROSITE" id="PS00151">
    <property type="entry name" value="ACYLPHOSPHATASE_2"/>
    <property type="match status" value="1"/>
</dbReference>
<evidence type="ECO:0000256" key="5">
    <source>
        <dbReference type="PROSITE-ProRule" id="PRU00520"/>
    </source>
</evidence>
<evidence type="ECO:0000256" key="6">
    <source>
        <dbReference type="RuleBase" id="RU000553"/>
    </source>
</evidence>
<dbReference type="InterPro" id="IPR017968">
    <property type="entry name" value="Acylphosphatase_CS"/>
</dbReference>
<dbReference type="EC" id="3.6.1.7" evidence="2 5"/>
<feature type="active site" evidence="5">
    <location>
        <position position="38"/>
    </location>
</feature>
<comment type="similarity">
    <text evidence="1 7">Belongs to the acylphosphatase family.</text>
</comment>
<reference evidence="9 10" key="1">
    <citation type="journal article" date="2014" name="PLoS Genet.">
        <title>Analysis of the Phlebiopsis gigantea genome, transcriptome and secretome provides insight into its pioneer colonization strategies of wood.</title>
        <authorList>
            <person name="Hori C."/>
            <person name="Ishida T."/>
            <person name="Igarashi K."/>
            <person name="Samejima M."/>
            <person name="Suzuki H."/>
            <person name="Master E."/>
            <person name="Ferreira P."/>
            <person name="Ruiz-Duenas F.J."/>
            <person name="Held B."/>
            <person name="Canessa P."/>
            <person name="Larrondo L.F."/>
            <person name="Schmoll M."/>
            <person name="Druzhinina I.S."/>
            <person name="Kubicek C.P."/>
            <person name="Gaskell J.A."/>
            <person name="Kersten P."/>
            <person name="St John F."/>
            <person name="Glasner J."/>
            <person name="Sabat G."/>
            <person name="Splinter BonDurant S."/>
            <person name="Syed K."/>
            <person name="Yadav J."/>
            <person name="Mgbeahuruike A.C."/>
            <person name="Kovalchuk A."/>
            <person name="Asiegbu F.O."/>
            <person name="Lackner G."/>
            <person name="Hoffmeister D."/>
            <person name="Rencoret J."/>
            <person name="Gutierrez A."/>
            <person name="Sun H."/>
            <person name="Lindquist E."/>
            <person name="Barry K."/>
            <person name="Riley R."/>
            <person name="Grigoriev I.V."/>
            <person name="Henrissat B."/>
            <person name="Kues U."/>
            <person name="Berka R.M."/>
            <person name="Martinez A.T."/>
            <person name="Covert S.F."/>
            <person name="Blanchette R.A."/>
            <person name="Cullen D."/>
        </authorList>
    </citation>
    <scope>NUCLEOTIDE SEQUENCE [LARGE SCALE GENOMIC DNA]</scope>
    <source>
        <strain evidence="9 10">11061_1 CR5-6</strain>
    </source>
</reference>
<dbReference type="STRING" id="745531.A0A0C3S1P1"/>
<dbReference type="Gene3D" id="3.30.70.100">
    <property type="match status" value="1"/>
</dbReference>
<feature type="domain" description="Acylphosphatase-like" evidence="8">
    <location>
        <begin position="5"/>
        <end position="94"/>
    </location>
</feature>
<keyword evidence="10" id="KW-1185">Reference proteome</keyword>
<feature type="active site" evidence="5">
    <location>
        <position position="20"/>
    </location>
</feature>
<dbReference type="OrthoDB" id="7961613at2759"/>
<evidence type="ECO:0000256" key="7">
    <source>
        <dbReference type="RuleBase" id="RU004168"/>
    </source>
</evidence>
<evidence type="ECO:0000256" key="3">
    <source>
        <dbReference type="ARBA" id="ARBA00022801"/>
    </source>
</evidence>
<dbReference type="Pfam" id="PF00708">
    <property type="entry name" value="Acylphosphatase"/>
    <property type="match status" value="1"/>
</dbReference>
<gene>
    <name evidence="9" type="ORF">PHLGIDRAFT_20289</name>
</gene>
<dbReference type="PANTHER" id="PTHR10029">
    <property type="entry name" value="ACYLPHOSPHATASE"/>
    <property type="match status" value="1"/>
</dbReference>
<comment type="catalytic activity">
    <reaction evidence="4 5 6">
        <text>an acyl phosphate + H2O = a carboxylate + phosphate + H(+)</text>
        <dbReference type="Rhea" id="RHEA:14965"/>
        <dbReference type="ChEBI" id="CHEBI:15377"/>
        <dbReference type="ChEBI" id="CHEBI:15378"/>
        <dbReference type="ChEBI" id="CHEBI:29067"/>
        <dbReference type="ChEBI" id="CHEBI:43474"/>
        <dbReference type="ChEBI" id="CHEBI:59918"/>
        <dbReference type="EC" id="3.6.1.7"/>
    </reaction>
</comment>
<organism evidence="9 10">
    <name type="scientific">Phlebiopsis gigantea (strain 11061_1 CR5-6)</name>
    <name type="common">White-rot fungus</name>
    <name type="synonym">Peniophora gigantea</name>
    <dbReference type="NCBI Taxonomy" id="745531"/>
    <lineage>
        <taxon>Eukaryota</taxon>
        <taxon>Fungi</taxon>
        <taxon>Dikarya</taxon>
        <taxon>Basidiomycota</taxon>
        <taxon>Agaricomycotina</taxon>
        <taxon>Agaricomycetes</taxon>
        <taxon>Polyporales</taxon>
        <taxon>Phanerochaetaceae</taxon>
        <taxon>Phlebiopsis</taxon>
    </lineage>
</organism>
<protein>
    <recommendedName>
        <fullName evidence="2 5">Acylphosphatase</fullName>
        <ecNumber evidence="2 5">3.6.1.7</ecNumber>
    </recommendedName>
</protein>
<sequence>MPFNSIEFVVKGTVQGVGFRYFVRSMARSEGVVGWVKNDPEGDVVGMVQGEVGAVEKMKKHLAIGPLHADVTSMEVKSETSVDRLQFRSFDIAH</sequence>
<evidence type="ECO:0000256" key="1">
    <source>
        <dbReference type="ARBA" id="ARBA00005614"/>
    </source>
</evidence>
<dbReference type="InterPro" id="IPR036046">
    <property type="entry name" value="Acylphosphatase-like_dom_sf"/>
</dbReference>
<evidence type="ECO:0000256" key="4">
    <source>
        <dbReference type="ARBA" id="ARBA00047645"/>
    </source>
</evidence>
<name>A0A0C3S1P1_PHLG1</name>
<evidence type="ECO:0000256" key="2">
    <source>
        <dbReference type="ARBA" id="ARBA00012150"/>
    </source>
</evidence>
<dbReference type="PROSITE" id="PS51160">
    <property type="entry name" value="ACYLPHOSPHATASE_3"/>
    <property type="match status" value="1"/>
</dbReference>
<dbReference type="GO" id="GO:0003998">
    <property type="term" value="F:acylphosphatase activity"/>
    <property type="evidence" value="ECO:0007669"/>
    <property type="project" value="UniProtKB-EC"/>
</dbReference>
<dbReference type="HOGENOM" id="CLU_141932_4_0_1"/>
<evidence type="ECO:0000313" key="10">
    <source>
        <dbReference type="Proteomes" id="UP000053257"/>
    </source>
</evidence>
<dbReference type="SUPFAM" id="SSF54975">
    <property type="entry name" value="Acylphosphatase/BLUF domain-like"/>
    <property type="match status" value="1"/>
</dbReference>